<keyword evidence="1" id="KW-0812">Transmembrane</keyword>
<gene>
    <name evidence="2" type="ORF">UFOPK1740_00376</name>
</gene>
<accession>A0A6J6ECD4</accession>
<dbReference type="Gene3D" id="1.20.120.1760">
    <property type="match status" value="1"/>
</dbReference>
<protein>
    <submittedName>
        <fullName evidence="2">Unannotated protein</fullName>
    </submittedName>
</protein>
<sequence length="251" mass="27736">MTNYSIQQIKSVGQPPEVLNRRVAEHWSGPLYMRKISPYVSKVLLKLGISPTLVTWLMVLSGWLAAASVIKTGLSGVILAVVFAQLQMLFDCCDGEMARVTAKFNPAGIFIDRFGHYSTEALLAIALGVRVFLENDNVSAIIFGLIFALLITFNKVFNDMVHVARSFSNLAKLSEDKSVAVPRNKIVALIRSLFRFFPIHKIYHSVELSIIFLLAAIFDFLSETLILLTLAAAITVIGHLVAILTSSRLRA</sequence>
<evidence type="ECO:0000256" key="1">
    <source>
        <dbReference type="SAM" id="Phobius"/>
    </source>
</evidence>
<proteinExistence type="predicted"/>
<evidence type="ECO:0000313" key="2">
    <source>
        <dbReference type="EMBL" id="CAB4572999.1"/>
    </source>
</evidence>
<organism evidence="2">
    <name type="scientific">freshwater metagenome</name>
    <dbReference type="NCBI Taxonomy" id="449393"/>
    <lineage>
        <taxon>unclassified sequences</taxon>
        <taxon>metagenomes</taxon>
        <taxon>ecological metagenomes</taxon>
    </lineage>
</organism>
<name>A0A6J6ECD4_9ZZZZ</name>
<keyword evidence="1" id="KW-0472">Membrane</keyword>
<feature type="transmembrane region" description="Helical" evidence="1">
    <location>
        <begin position="202"/>
        <end position="218"/>
    </location>
</feature>
<dbReference type="AlphaFoldDB" id="A0A6J6ECD4"/>
<reference evidence="2" key="1">
    <citation type="submission" date="2020-05" db="EMBL/GenBank/DDBJ databases">
        <authorList>
            <person name="Chiriac C."/>
            <person name="Salcher M."/>
            <person name="Ghai R."/>
            <person name="Kavagutti S V."/>
        </authorList>
    </citation>
    <scope>NUCLEOTIDE SEQUENCE</scope>
</reference>
<dbReference type="EMBL" id="CAEZTU010000009">
    <property type="protein sequence ID" value="CAB4572999.1"/>
    <property type="molecule type" value="Genomic_DNA"/>
</dbReference>
<feature type="transmembrane region" description="Helical" evidence="1">
    <location>
        <begin position="139"/>
        <end position="157"/>
    </location>
</feature>
<keyword evidence="1" id="KW-1133">Transmembrane helix</keyword>
<feature type="transmembrane region" description="Helical" evidence="1">
    <location>
        <begin position="224"/>
        <end position="245"/>
    </location>
</feature>
<feature type="transmembrane region" description="Helical" evidence="1">
    <location>
        <begin position="43"/>
        <end position="66"/>
    </location>
</feature>
<dbReference type="InterPro" id="IPR043130">
    <property type="entry name" value="CDP-OH_PTrfase_TM_dom"/>
</dbReference>